<dbReference type="AlphaFoldDB" id="A0A2G9U0A8"/>
<name>A0A2G9U0A8_TELCI</name>
<organism evidence="1 2">
    <name type="scientific">Teladorsagia circumcincta</name>
    <name type="common">Brown stomach worm</name>
    <name type="synonym">Ostertagia circumcincta</name>
    <dbReference type="NCBI Taxonomy" id="45464"/>
    <lineage>
        <taxon>Eukaryota</taxon>
        <taxon>Metazoa</taxon>
        <taxon>Ecdysozoa</taxon>
        <taxon>Nematoda</taxon>
        <taxon>Chromadorea</taxon>
        <taxon>Rhabditida</taxon>
        <taxon>Rhabditina</taxon>
        <taxon>Rhabditomorpha</taxon>
        <taxon>Strongyloidea</taxon>
        <taxon>Trichostrongylidae</taxon>
        <taxon>Teladorsagia</taxon>
    </lineage>
</organism>
<protein>
    <submittedName>
        <fullName evidence="1">Uncharacterized protein</fullName>
    </submittedName>
</protein>
<dbReference type="OrthoDB" id="5844480at2759"/>
<evidence type="ECO:0000313" key="1">
    <source>
        <dbReference type="EMBL" id="PIO63674.1"/>
    </source>
</evidence>
<dbReference type="Proteomes" id="UP000230423">
    <property type="component" value="Unassembled WGS sequence"/>
</dbReference>
<keyword evidence="2" id="KW-1185">Reference proteome</keyword>
<proteinExistence type="predicted"/>
<accession>A0A2G9U0A8</accession>
<dbReference type="EMBL" id="KZ350641">
    <property type="protein sequence ID" value="PIO63674.1"/>
    <property type="molecule type" value="Genomic_DNA"/>
</dbReference>
<sequence length="178" mass="19750">MSHSPSTDDSQRSLYGEVDHRKLSAPATIAAPLPSLFINTFGNEVAGSGYGWLTAPDTPDPYHAVESVIRAQQVGLDMVKERIQFTKQQIDICRRDQQMIADFVADAFVEELNANRNKSNFYDLVEDVERLQKEVDELRKLSPRSVPPPTNRVIASPTPGDGDWLLVNKLHMNGSAAS</sequence>
<evidence type="ECO:0000313" key="2">
    <source>
        <dbReference type="Proteomes" id="UP000230423"/>
    </source>
</evidence>
<reference evidence="1 2" key="1">
    <citation type="submission" date="2015-09" db="EMBL/GenBank/DDBJ databases">
        <title>Draft genome of the parasitic nematode Teladorsagia circumcincta isolate WARC Sus (inbred).</title>
        <authorList>
            <person name="Mitreva M."/>
        </authorList>
    </citation>
    <scope>NUCLEOTIDE SEQUENCE [LARGE SCALE GENOMIC DNA]</scope>
    <source>
        <strain evidence="1 2">S</strain>
    </source>
</reference>
<gene>
    <name evidence="1" type="ORF">TELCIR_14721</name>
</gene>